<accession>A0A9F3W201</accession>
<dbReference type="GeneID" id="103060149"/>
<dbReference type="InterPro" id="IPR001089">
    <property type="entry name" value="Chemokine_CXC"/>
</dbReference>
<dbReference type="InterPro" id="IPR033899">
    <property type="entry name" value="CXC_Chemokine_domain"/>
</dbReference>
<protein>
    <submittedName>
        <fullName evidence="8">C-X-C motif chemokine 3-like</fullName>
    </submittedName>
</protein>
<dbReference type="GO" id="GO:0008009">
    <property type="term" value="F:chemokine activity"/>
    <property type="evidence" value="ECO:0007669"/>
    <property type="project" value="InterPro"/>
</dbReference>
<dbReference type="FunFam" id="2.40.50.40:FF:000004">
    <property type="entry name" value="C-X-C motif chemokine"/>
    <property type="match status" value="1"/>
</dbReference>
<dbReference type="CDD" id="cd00273">
    <property type="entry name" value="Chemokine_CXC"/>
    <property type="match status" value="1"/>
</dbReference>
<dbReference type="InterPro" id="IPR036048">
    <property type="entry name" value="Interleukin_8-like_sf"/>
</dbReference>
<dbReference type="OrthoDB" id="8872899at2759"/>
<organism evidence="7 8">
    <name type="scientific">Python bivittatus</name>
    <name type="common">Burmese python</name>
    <name type="synonym">Python molurus bivittatus</name>
    <dbReference type="NCBI Taxonomy" id="176946"/>
    <lineage>
        <taxon>Eukaryota</taxon>
        <taxon>Metazoa</taxon>
        <taxon>Chordata</taxon>
        <taxon>Craniata</taxon>
        <taxon>Vertebrata</taxon>
        <taxon>Euteleostomi</taxon>
        <taxon>Lepidosauria</taxon>
        <taxon>Squamata</taxon>
        <taxon>Bifurcata</taxon>
        <taxon>Unidentata</taxon>
        <taxon>Episquamata</taxon>
        <taxon>Toxicofera</taxon>
        <taxon>Serpentes</taxon>
        <taxon>Henophidia</taxon>
        <taxon>Pythonidae</taxon>
        <taxon>Python</taxon>
    </lineage>
</organism>
<dbReference type="SMART" id="SM00199">
    <property type="entry name" value="SCY"/>
    <property type="match status" value="1"/>
</dbReference>
<dbReference type="GO" id="GO:0005615">
    <property type="term" value="C:extracellular space"/>
    <property type="evidence" value="ECO:0007669"/>
    <property type="project" value="UniProtKB-KW"/>
</dbReference>
<dbReference type="PANTHER" id="PTHR12015">
    <property type="entry name" value="SMALL INDUCIBLE CYTOKINE A"/>
    <property type="match status" value="1"/>
</dbReference>
<dbReference type="AlphaFoldDB" id="A0A9F3W201"/>
<dbReference type="SUPFAM" id="SSF54117">
    <property type="entry name" value="Interleukin 8-like chemokines"/>
    <property type="match status" value="1"/>
</dbReference>
<keyword evidence="5" id="KW-0732">Signal</keyword>
<evidence type="ECO:0000256" key="3">
    <source>
        <dbReference type="ARBA" id="ARBA00022514"/>
    </source>
</evidence>
<proteinExistence type="inferred from homology"/>
<dbReference type="RefSeq" id="XP_015744002.1">
    <property type="nucleotide sequence ID" value="XM_015888516.2"/>
</dbReference>
<reference evidence="8" key="1">
    <citation type="submission" date="2025-08" db="UniProtKB">
        <authorList>
            <consortium name="RefSeq"/>
        </authorList>
    </citation>
    <scope>IDENTIFICATION</scope>
    <source>
        <tissue evidence="8">Liver</tissue>
    </source>
</reference>
<dbReference type="GO" id="GO:0006952">
    <property type="term" value="P:defense response"/>
    <property type="evidence" value="ECO:0007669"/>
    <property type="project" value="InterPro"/>
</dbReference>
<dbReference type="OMA" id="PSCANVE"/>
<keyword evidence="7" id="KW-1185">Reference proteome</keyword>
<dbReference type="GO" id="GO:0006955">
    <property type="term" value="P:immune response"/>
    <property type="evidence" value="ECO:0007669"/>
    <property type="project" value="InterPro"/>
</dbReference>
<evidence type="ECO:0000256" key="4">
    <source>
        <dbReference type="ARBA" id="ARBA00022525"/>
    </source>
</evidence>
<evidence type="ECO:0000256" key="5">
    <source>
        <dbReference type="SAM" id="SignalP"/>
    </source>
</evidence>
<evidence type="ECO:0000259" key="6">
    <source>
        <dbReference type="SMART" id="SM00199"/>
    </source>
</evidence>
<evidence type="ECO:0000256" key="2">
    <source>
        <dbReference type="ARBA" id="ARBA00010665"/>
    </source>
</evidence>
<dbReference type="KEGG" id="pbi:103060149"/>
<evidence type="ECO:0000313" key="7">
    <source>
        <dbReference type="Proteomes" id="UP000695026"/>
    </source>
</evidence>
<dbReference type="Gene3D" id="2.40.50.40">
    <property type="match status" value="1"/>
</dbReference>
<dbReference type="InterPro" id="IPR001811">
    <property type="entry name" value="Chemokine_IL8-like_dom"/>
</dbReference>
<keyword evidence="4" id="KW-0964">Secreted</keyword>
<dbReference type="PRINTS" id="PR00437">
    <property type="entry name" value="SMALLCYTKCXC"/>
</dbReference>
<dbReference type="Proteomes" id="UP000695026">
    <property type="component" value="Unplaced"/>
</dbReference>
<gene>
    <name evidence="8" type="primary">LOC103060149</name>
</gene>
<sequence>MNRLAFLTTARIVLFLLLTGSALQPQARELRCKCVKVFSQRISLESIASVDFTPEGPHCVRPEVIITRKDGKQVCMNPRMPWVKRIVQEIINQQNNRL</sequence>
<comment type="similarity">
    <text evidence="2">Belongs to the intercrine alpha (chemokine CxC) family.</text>
</comment>
<dbReference type="InterPro" id="IPR039809">
    <property type="entry name" value="Chemokine_b/g/d"/>
</dbReference>
<evidence type="ECO:0000256" key="1">
    <source>
        <dbReference type="ARBA" id="ARBA00004613"/>
    </source>
</evidence>
<dbReference type="Pfam" id="PF00048">
    <property type="entry name" value="IL8"/>
    <property type="match status" value="1"/>
</dbReference>
<feature type="chain" id="PRO_5041437518" evidence="5">
    <location>
        <begin position="23"/>
        <end position="98"/>
    </location>
</feature>
<evidence type="ECO:0000313" key="8">
    <source>
        <dbReference type="RefSeq" id="XP_015744002.1"/>
    </source>
</evidence>
<keyword evidence="3" id="KW-0202">Cytokine</keyword>
<feature type="signal peptide" evidence="5">
    <location>
        <begin position="1"/>
        <end position="22"/>
    </location>
</feature>
<feature type="domain" description="Chemokine interleukin-8-like" evidence="6">
    <location>
        <begin position="29"/>
        <end position="90"/>
    </location>
</feature>
<name>A0A9F3W201_PYTBI</name>
<comment type="subcellular location">
    <subcellularLocation>
        <location evidence="1">Secreted</location>
    </subcellularLocation>
</comment>
<dbReference type="PRINTS" id="PR00436">
    <property type="entry name" value="INTERLEUKIN8"/>
</dbReference>